<dbReference type="AlphaFoldDB" id="A0A085MQ07"/>
<sequence length="108" mass="12269">MLNCVIKATLRLTKEETKLKEELNTRIREQYKSCATGECADLLKAVLKAKMVKQQDAAAARFTKCMTECETVGQLNLRATDQKFLKNHRIGIRLGNRSAKEQTLQPED</sequence>
<dbReference type="EMBL" id="KL368212">
    <property type="protein sequence ID" value="KFD59303.1"/>
    <property type="molecule type" value="Genomic_DNA"/>
</dbReference>
<accession>A0A085MQ07</accession>
<dbReference type="Proteomes" id="UP000030758">
    <property type="component" value="Unassembled WGS sequence"/>
</dbReference>
<name>A0A085MQ07_9BILA</name>
<proteinExistence type="predicted"/>
<gene>
    <name evidence="1" type="ORF">M514_28518</name>
</gene>
<organism evidence="1">
    <name type="scientific">Trichuris suis</name>
    <name type="common">pig whipworm</name>
    <dbReference type="NCBI Taxonomy" id="68888"/>
    <lineage>
        <taxon>Eukaryota</taxon>
        <taxon>Metazoa</taxon>
        <taxon>Ecdysozoa</taxon>
        <taxon>Nematoda</taxon>
        <taxon>Enoplea</taxon>
        <taxon>Dorylaimia</taxon>
        <taxon>Trichinellida</taxon>
        <taxon>Trichuridae</taxon>
        <taxon>Trichuris</taxon>
    </lineage>
</organism>
<reference evidence="1" key="1">
    <citation type="journal article" date="2014" name="Nat. Genet.">
        <title>Genome and transcriptome of the porcine whipworm Trichuris suis.</title>
        <authorList>
            <person name="Jex A.R."/>
            <person name="Nejsum P."/>
            <person name="Schwarz E.M."/>
            <person name="Hu L."/>
            <person name="Young N.D."/>
            <person name="Hall R.S."/>
            <person name="Korhonen P.K."/>
            <person name="Liao S."/>
            <person name="Thamsborg S."/>
            <person name="Xia J."/>
            <person name="Xu P."/>
            <person name="Wang S."/>
            <person name="Scheerlinck J.P."/>
            <person name="Hofmann A."/>
            <person name="Sternberg P.W."/>
            <person name="Wang J."/>
            <person name="Gasser R.B."/>
        </authorList>
    </citation>
    <scope>NUCLEOTIDE SEQUENCE [LARGE SCALE GENOMIC DNA]</scope>
    <source>
        <strain evidence="1">DCEP-RM93F</strain>
    </source>
</reference>
<protein>
    <submittedName>
        <fullName evidence="1">Uncharacterized protein</fullName>
    </submittedName>
</protein>
<evidence type="ECO:0000313" key="1">
    <source>
        <dbReference type="EMBL" id="KFD59303.1"/>
    </source>
</evidence>